<dbReference type="Gene3D" id="1.10.10.10">
    <property type="entry name" value="Winged helix-like DNA-binding domain superfamily/Winged helix DNA-binding domain"/>
    <property type="match status" value="1"/>
</dbReference>
<dbReference type="InterPro" id="IPR000944">
    <property type="entry name" value="Tscrpt_reg_Rrf2"/>
</dbReference>
<evidence type="ECO:0000313" key="1">
    <source>
        <dbReference type="EMBL" id="AWN22555.1"/>
    </source>
</evidence>
<dbReference type="InterPro" id="IPR036388">
    <property type="entry name" value="WH-like_DNA-bd_sf"/>
</dbReference>
<dbReference type="OrthoDB" id="213028at2"/>
<dbReference type="Proteomes" id="UP000245368">
    <property type="component" value="Chromosome"/>
</dbReference>
<reference evidence="1 2" key="1">
    <citation type="submission" date="2018-05" db="EMBL/GenBank/DDBJ databases">
        <title>Complete Genome Sequence of Deinococcus sp. strain 17bor-2.</title>
        <authorList>
            <person name="Srinivasan S."/>
        </authorList>
    </citation>
    <scope>NUCLEOTIDE SEQUENCE [LARGE SCALE GENOMIC DNA]</scope>
    <source>
        <strain evidence="1 2">17bor-2</strain>
    </source>
</reference>
<keyword evidence="2" id="KW-1185">Reference proteome</keyword>
<dbReference type="AlphaFoldDB" id="A0A2Z3JC74"/>
<dbReference type="InterPro" id="IPR036390">
    <property type="entry name" value="WH_DNA-bd_sf"/>
</dbReference>
<dbReference type="PANTHER" id="PTHR33221">
    <property type="entry name" value="WINGED HELIX-TURN-HELIX TRANSCRIPTIONAL REGULATOR, RRF2 FAMILY"/>
    <property type="match status" value="1"/>
</dbReference>
<gene>
    <name evidence="1" type="ORF">DKM44_04340</name>
</gene>
<dbReference type="SUPFAM" id="SSF46785">
    <property type="entry name" value="Winged helix' DNA-binding domain"/>
    <property type="match status" value="1"/>
</dbReference>
<dbReference type="Pfam" id="PF02082">
    <property type="entry name" value="Rrf2"/>
    <property type="match status" value="1"/>
</dbReference>
<dbReference type="PANTHER" id="PTHR33221:SF15">
    <property type="entry name" value="HTH-TYPE TRANSCRIPTIONAL REGULATOR YWGB-RELATED"/>
    <property type="match status" value="1"/>
</dbReference>
<organism evidence="1 2">
    <name type="scientific">Deinococcus irradiatisoli</name>
    <dbReference type="NCBI Taxonomy" id="2202254"/>
    <lineage>
        <taxon>Bacteria</taxon>
        <taxon>Thermotogati</taxon>
        <taxon>Deinococcota</taxon>
        <taxon>Deinococci</taxon>
        <taxon>Deinococcales</taxon>
        <taxon>Deinococcaceae</taxon>
        <taxon>Deinococcus</taxon>
    </lineage>
</organism>
<dbReference type="GO" id="GO:0005829">
    <property type="term" value="C:cytosol"/>
    <property type="evidence" value="ECO:0007669"/>
    <property type="project" value="TreeGrafter"/>
</dbReference>
<accession>A0A2Z3JC74</accession>
<proteinExistence type="predicted"/>
<protein>
    <submittedName>
        <fullName evidence="1">Rrf2 family transcriptional regulator</fullName>
    </submittedName>
</protein>
<dbReference type="EMBL" id="CP029494">
    <property type="protein sequence ID" value="AWN22555.1"/>
    <property type="molecule type" value="Genomic_DNA"/>
</dbReference>
<name>A0A2Z3JC74_9DEIO</name>
<evidence type="ECO:0000313" key="2">
    <source>
        <dbReference type="Proteomes" id="UP000245368"/>
    </source>
</evidence>
<sequence length="136" mass="14250">MNSQYAIAVHILALLNSSAEPLSSEFIAGSVGVNPVVVRNVTGLLRRGGLLETQRGVVGANLTRPASSISLLDVYRAVNAPETVLKLHQNPNPSCPVGAHIQGVLDQVFGQAQAALEAQLAQVYLADVTDALRQTG</sequence>
<dbReference type="RefSeq" id="WP_109825727.1">
    <property type="nucleotide sequence ID" value="NZ_CP029494.1"/>
</dbReference>
<dbReference type="PROSITE" id="PS51197">
    <property type="entry name" value="HTH_RRF2_2"/>
    <property type="match status" value="1"/>
</dbReference>
<dbReference type="KEGG" id="dez:DKM44_04340"/>
<dbReference type="GO" id="GO:0003700">
    <property type="term" value="F:DNA-binding transcription factor activity"/>
    <property type="evidence" value="ECO:0007669"/>
    <property type="project" value="TreeGrafter"/>
</dbReference>